<organism evidence="1">
    <name type="scientific">bioreactor metagenome</name>
    <dbReference type="NCBI Taxonomy" id="1076179"/>
    <lineage>
        <taxon>unclassified sequences</taxon>
        <taxon>metagenomes</taxon>
        <taxon>ecological metagenomes</taxon>
    </lineage>
</organism>
<dbReference type="Pfam" id="PF16125">
    <property type="entry name" value="DUF4837"/>
    <property type="match status" value="1"/>
</dbReference>
<evidence type="ECO:0008006" key="2">
    <source>
        <dbReference type="Google" id="ProtNLM"/>
    </source>
</evidence>
<gene>
    <name evidence="1" type="ORF">SDC9_63572</name>
</gene>
<dbReference type="EMBL" id="VSSQ01002749">
    <property type="protein sequence ID" value="MPM17184.1"/>
    <property type="molecule type" value="Genomic_DNA"/>
</dbReference>
<protein>
    <recommendedName>
        <fullName evidence="2">DUF4837 domain-containing protein</fullName>
    </recommendedName>
</protein>
<dbReference type="InterPro" id="IPR032286">
    <property type="entry name" value="DUF4837"/>
</dbReference>
<dbReference type="AlphaFoldDB" id="A0A644XSS5"/>
<proteinExistence type="predicted"/>
<comment type="caution">
    <text evidence="1">The sequence shown here is derived from an EMBL/GenBank/DDBJ whole genome shotgun (WGS) entry which is preliminary data.</text>
</comment>
<name>A0A644XSS5_9ZZZZ</name>
<accession>A0A644XSS5</accession>
<reference evidence="1" key="1">
    <citation type="submission" date="2019-08" db="EMBL/GenBank/DDBJ databases">
        <authorList>
            <person name="Kucharzyk K."/>
            <person name="Murdoch R.W."/>
            <person name="Higgins S."/>
            <person name="Loffler F."/>
        </authorList>
    </citation>
    <scope>NUCLEOTIDE SEQUENCE</scope>
</reference>
<evidence type="ECO:0000313" key="1">
    <source>
        <dbReference type="EMBL" id="MPM17184.1"/>
    </source>
</evidence>
<sequence>MDKDDWEGETGRALFDVLNSPAKGLPQFEPNFKVIQLTPENFTSTFKVARNIIIPEISNIYSVAKLSSELDKYASGQVIMTVRAPDTTAFINFLKENKEGIVNYILNKEMERTAQWLIKDSGTPQSHIKQVFGFNIYYPKGLSNITEHPNFFWATNNAGRSRKDIVIYQFPYTSESVFEKDSLIAIRNRVLGEYITGSFDSHMTTATHAYNPDYRKMEYNGLFRAELRGLWEMTSDMMGGPFVSQAFVNQNTNMVVVVDVFVFAPEADKRNLMRSMEGALYTITVPKEKK</sequence>